<protein>
    <submittedName>
        <fullName evidence="8">A-kinase anchor protein 12-like</fullName>
    </submittedName>
</protein>
<feature type="compositionally biased region" description="Basic and acidic residues" evidence="6">
    <location>
        <begin position="212"/>
        <end position="222"/>
    </location>
</feature>
<feature type="compositionally biased region" description="Polar residues" evidence="6">
    <location>
        <begin position="1608"/>
        <end position="1627"/>
    </location>
</feature>
<feature type="compositionally biased region" description="Basic and acidic residues" evidence="6">
    <location>
        <begin position="140"/>
        <end position="150"/>
    </location>
</feature>
<dbReference type="PANTHER" id="PTHR23209">
    <property type="entry name" value="A-KINASE ANCHOR PROTEIN 12"/>
    <property type="match status" value="1"/>
</dbReference>
<keyword evidence="9" id="KW-1185">Reference proteome</keyword>
<feature type="region of interest" description="Disordered" evidence="6">
    <location>
        <begin position="76"/>
        <end position="112"/>
    </location>
</feature>
<feature type="compositionally biased region" description="Basic and acidic residues" evidence="6">
    <location>
        <begin position="2452"/>
        <end position="2468"/>
    </location>
</feature>
<feature type="compositionally biased region" description="Polar residues" evidence="6">
    <location>
        <begin position="182"/>
        <end position="203"/>
    </location>
</feature>
<feature type="compositionally biased region" description="Basic residues" evidence="6">
    <location>
        <begin position="571"/>
        <end position="581"/>
    </location>
</feature>
<dbReference type="InterPro" id="IPR001573">
    <property type="entry name" value="AKAP_WSK"/>
</dbReference>
<evidence type="ECO:0000256" key="1">
    <source>
        <dbReference type="ARBA" id="ARBA00004635"/>
    </source>
</evidence>
<comment type="subcellular location">
    <subcellularLocation>
        <location evidence="1">Membrane</location>
        <topology evidence="1">Lipid-anchor</topology>
    </subcellularLocation>
</comment>
<accession>A0AAV6S2U9</accession>
<evidence type="ECO:0000256" key="5">
    <source>
        <dbReference type="ARBA" id="ARBA00023288"/>
    </source>
</evidence>
<evidence type="ECO:0000313" key="9">
    <source>
        <dbReference type="Proteomes" id="UP000693946"/>
    </source>
</evidence>
<keyword evidence="3" id="KW-0112">Calmodulin-binding</keyword>
<feature type="compositionally biased region" description="Basic and acidic residues" evidence="6">
    <location>
        <begin position="2402"/>
        <end position="2415"/>
    </location>
</feature>
<comment type="caution">
    <text evidence="8">The sequence shown here is derived from an EMBL/GenBank/DDBJ whole genome shotgun (WGS) entry which is preliminary data.</text>
</comment>
<dbReference type="PANTHER" id="PTHR23209:SF4">
    <property type="entry name" value="A-KINASE ANCHOR PROTEIN 12"/>
    <property type="match status" value="1"/>
</dbReference>
<feature type="compositionally biased region" description="Polar residues" evidence="6">
    <location>
        <begin position="697"/>
        <end position="709"/>
    </location>
</feature>
<evidence type="ECO:0000259" key="7">
    <source>
        <dbReference type="PROSITE" id="PS51893"/>
    </source>
</evidence>
<proteinExistence type="predicted"/>
<dbReference type="GO" id="GO:0005516">
    <property type="term" value="F:calmodulin binding"/>
    <property type="evidence" value="ECO:0007669"/>
    <property type="project" value="UniProtKB-KW"/>
</dbReference>
<feature type="region of interest" description="Disordered" evidence="6">
    <location>
        <begin position="1139"/>
        <end position="1158"/>
    </location>
</feature>
<dbReference type="PROSITE" id="PS51893">
    <property type="entry name" value="AKAP_CAM_BD"/>
    <property type="match status" value="2"/>
</dbReference>
<feature type="region of interest" description="Disordered" evidence="6">
    <location>
        <begin position="1851"/>
        <end position="1894"/>
    </location>
</feature>
<feature type="region of interest" description="Disordered" evidence="6">
    <location>
        <begin position="2295"/>
        <end position="2334"/>
    </location>
</feature>
<feature type="compositionally biased region" description="Basic and acidic residues" evidence="6">
    <location>
        <begin position="2306"/>
        <end position="2316"/>
    </location>
</feature>
<feature type="compositionally biased region" description="Basic residues" evidence="6">
    <location>
        <begin position="392"/>
        <end position="401"/>
    </location>
</feature>
<reference evidence="8 9" key="1">
    <citation type="journal article" date="2021" name="Sci. Rep.">
        <title>Chromosome anchoring in Senegalese sole (Solea senegalensis) reveals sex-associated markers and genome rearrangements in flatfish.</title>
        <authorList>
            <person name="Guerrero-Cozar I."/>
            <person name="Gomez-Garrido J."/>
            <person name="Berbel C."/>
            <person name="Martinez-Blanch J.F."/>
            <person name="Alioto T."/>
            <person name="Claros M.G."/>
            <person name="Gagnaire P.A."/>
            <person name="Manchado M."/>
        </authorList>
    </citation>
    <scope>NUCLEOTIDE SEQUENCE [LARGE SCALE GENOMIC DNA]</scope>
    <source>
        <strain evidence="8">Sse05_10M</strain>
    </source>
</reference>
<feature type="region of interest" description="Disordered" evidence="6">
    <location>
        <begin position="1534"/>
        <end position="1580"/>
    </location>
</feature>
<feature type="region of interest" description="Disordered" evidence="6">
    <location>
        <begin position="139"/>
        <end position="241"/>
    </location>
</feature>
<feature type="compositionally biased region" description="Acidic residues" evidence="6">
    <location>
        <begin position="2435"/>
        <end position="2451"/>
    </location>
</feature>
<dbReference type="GO" id="GO:0005737">
    <property type="term" value="C:cytoplasm"/>
    <property type="evidence" value="ECO:0007669"/>
    <property type="project" value="TreeGrafter"/>
</dbReference>
<feature type="region of interest" description="Disordered" evidence="6">
    <location>
        <begin position="978"/>
        <end position="1063"/>
    </location>
</feature>
<feature type="compositionally biased region" description="Basic and acidic residues" evidence="6">
    <location>
        <begin position="402"/>
        <end position="418"/>
    </location>
</feature>
<dbReference type="GO" id="GO:0007165">
    <property type="term" value="P:signal transduction"/>
    <property type="evidence" value="ECO:0007669"/>
    <property type="project" value="TreeGrafter"/>
</dbReference>
<name>A0AAV6S2U9_SOLSE</name>
<feature type="compositionally biased region" description="Polar residues" evidence="6">
    <location>
        <begin position="593"/>
        <end position="603"/>
    </location>
</feature>
<dbReference type="InterPro" id="IPR028540">
    <property type="entry name" value="AKAP12"/>
</dbReference>
<evidence type="ECO:0000313" key="8">
    <source>
        <dbReference type="EMBL" id="KAG7511153.1"/>
    </source>
</evidence>
<evidence type="ECO:0000256" key="4">
    <source>
        <dbReference type="ARBA" id="ARBA00023136"/>
    </source>
</evidence>
<feature type="region of interest" description="Disordered" evidence="6">
    <location>
        <begin position="1326"/>
        <end position="1357"/>
    </location>
</feature>
<feature type="compositionally biased region" description="Basic and acidic residues" evidence="6">
    <location>
        <begin position="1011"/>
        <end position="1035"/>
    </location>
</feature>
<evidence type="ECO:0000256" key="2">
    <source>
        <dbReference type="ARBA" id="ARBA00022553"/>
    </source>
</evidence>
<organism evidence="8 9">
    <name type="scientific">Solea senegalensis</name>
    <name type="common">Senegalese sole</name>
    <dbReference type="NCBI Taxonomy" id="28829"/>
    <lineage>
        <taxon>Eukaryota</taxon>
        <taxon>Metazoa</taxon>
        <taxon>Chordata</taxon>
        <taxon>Craniata</taxon>
        <taxon>Vertebrata</taxon>
        <taxon>Euteleostomi</taxon>
        <taxon>Actinopterygii</taxon>
        <taxon>Neopterygii</taxon>
        <taxon>Teleostei</taxon>
        <taxon>Neoteleostei</taxon>
        <taxon>Acanthomorphata</taxon>
        <taxon>Carangaria</taxon>
        <taxon>Pleuronectiformes</taxon>
        <taxon>Pleuronectoidei</taxon>
        <taxon>Soleidae</taxon>
        <taxon>Solea</taxon>
    </lineage>
</organism>
<sequence>MGDAQSAQRERNEDAAAEEESAKVDDAPAEHNTEDKPLIISEINEKADSIIAEANGHCEEEMTAEDKDISGIAEQIKDEETPLESVDINEKETPNEADADKEEEEEPLEIIEMDAKQNDINDSFRRFFSNISLKLSVKRGSVDKDQRATDVSDETNENESNRQEDIKETVKEAECNQDEQSIDLNAQGTYDNDSTTCPTLTDVTSEDIPENIQEKTSETKEEAESDNVATATTSPVAEDEMVQRDAMFEDLNPASTSSPETEEVVSPVKRFFTTGIFSGLRKKKTSIEDETIERELVEMGNEMAQTKEKSEDIQQDNEISPLDIEATTVQTENIEKDQTEENLCAASGQMMDEAESPTTATVTANEPENTSSQDKVQDSPLKWLLSGSSFRKTSKKQRGRKSSHEKLAESGEHSDQLKKAAKSAEMPKEESPTQNSETAGEEDGAWASFKKLLTPKKHMKRSSLTNEEAQIAGTVGEAKPSEGDQMSDNSTEEGKKRKDSSVSWEAVLCGSGKKSRSRKTSDSEDETPETEDVNKKETSPLESSSEADERAISPKQAGSPSEGEGGSTWKSFKKLVTPKRKAKDEEESKDNIQSDSEGTQDEPSFSIKKFLPGRKKKKTAENQDQVSSDEAEKGVASGDEDSETPAVVPLSEFDTTETEVHIETQADVESPVPKEADYELEQDLLDQIAKPVLPSDSLPTDTTEIQANGDNLKHEPPAAPASHEEAEDLTESFSNHHQLSDIPEEGIITDTIATQASIAEEAARDDTIMEDLIEITSEAITAPEPIDETEMISAVSQLSESSNTSGNITPVPVEYDIRHTEALLEQVVETISISPEAEPVCSEEINSERILETFVKRESAILETHRRSDATSIVTSLNADEMDIIEHSATAHAESISEINESLSRDIVSEAPTEEFVTAEIAVDEGHEVSIKKPAYTGESQPLVERQCEINEAASMETLPEVESIVADEGCLVGTHQDEKEPLEIDSQEAESAAITAEESEDGTAGQEEQTPTHKEEQILPHITDQVKVDNKDQPQVEEEELQALQAVQDATSGSEEGSDQLLEKVVLSEDCTAEGTTANEPKEETMALTEYNVEAKTEKVQADAAQPDHSEEPELLEDVQTAAMNVDVGIDQLLEKEAITEDSPSEETVTHKPNKASEFLTQYTDAEMKDKMQVDAQTEHFGENVLEAVQTKLDSKEDSSQLLEKEVTIEDTTGEETVTDKPEEETEPIIELDVKAEMENQILGDGVQIEHAEIQNVLESAPTEETGPFNEYDVETENKMTNAPQNEPTEEIQVLEVVQITTLNLEEVSGQLLEKEVTLGDIQAQETVTDKPNEETQPLTECDVQEETENRLQTDDAQTEQVLEAAQKATLDLEDNSGQLAKQVISEDSAAGESITDKSKEETLPLTEYDIAAETENKFQEDAAQTLNNKEPQVLEAAQTATLDLEDNSGQLLAKQVISEDSAAGESITDESKEDTQPLTEYDIAAETRNKFQEDAAQTLNNKEPQVVEAAQTATLDLEDNSGQLLAKQVISEDSAAGESITDESKEDTQPLTEYDIAAETGNKFQEDAAQTLHTKEPQVLEAAQTAKLNLEKDGGGQLLREKVTSEDIQAQETVTNKPKEQTQPLTEHDVEEGTENRLQTHAAQTTQVGKPEVVQTATLDFEDSGQLLPKEVISEDIPAEETVKTEPLTEYNVAAEAENKLQTDTAQMEHTGEPEVLEAVETDTLVVEEGNLQTSNESEVPQAIPAAEMFDTDQATENLSEVSSKPDDKDLKRDAPNIDQVAEIIGAVSVQSLRKEFLAQNTEAVIDEAKEETEPLTEGSELAVAIESEHVQDHAVAEDVILAQSAEDVTGHTQQPEVSPSNVNDTETSTETEVESSMAAQAVTESAEGGSANVLKVNEDQKTESTTHNAQVSQEDHVHEVVDEVQTVTAVCVSSVDDEASCVQVREKPVFSKVSPAALLENAKFTHERAHAQHLGTVQCNIEEEEKGVIPGFEFKHAAVEHAIIAQVTTCHLKDVAAAIPDVLIETKSDCREPLIESVVSQLDCKETTETATPLVKKYVTVTEEDSSVVLMNVPLVEFRDNCQIQVQVVNVDIKSAEKTVDTALEVGITEAKEVIDVCQESVEEIDQSESVILEQEVIKQTDTVIETCKTAETELSEVEDQNVVEDTTVGESQEDVTAVASDESAAEEQMFKDLVQTSDIPGEVDLDKEEEPKTEVEMPKVDVTTEEVRLLSDLKKINEETKITQITESQIVTPNAGLVVPQNTGIISSIGNVESPSSLSLEFKLNIQFGRVKEPASPPPTTERTEPMKKTEVSEVGVQAVEPEEQPEKKQKMTELVDGTVQGTEIAETEAANVEQTEMSTITNQPQLIDVSMQAVKTDEPAEQLKPTERGTANVQVKETTETIIKNEKREVSLSPAGPAEVCEQETKAEEADQDVWMDAEEGVDNLEETEKSLHETDEPPEHQQESNQEEMSVPEPDFDRTATSMVKEEENQQTLEQRGTFEIESEGEDFAVALEDSATAMASTAIMEWD</sequence>
<gene>
    <name evidence="8" type="ORF">JOB18_041741</name>
</gene>
<feature type="domain" description="A kinase-anchoring proteins AKAP-5 and AKAP-12 calmodulin (CaM)-binding" evidence="7">
    <location>
        <begin position="443"/>
        <end position="463"/>
    </location>
</feature>
<dbReference type="GO" id="GO:0010739">
    <property type="term" value="P:positive regulation of protein kinase A signaling"/>
    <property type="evidence" value="ECO:0007669"/>
    <property type="project" value="InterPro"/>
</dbReference>
<feature type="region of interest" description="Disordered" evidence="6">
    <location>
        <begin position="2382"/>
        <end position="2512"/>
    </location>
</feature>
<keyword evidence="2" id="KW-0597">Phosphoprotein</keyword>
<keyword evidence="4" id="KW-0472">Membrane</keyword>
<dbReference type="GO" id="GO:0051018">
    <property type="term" value="F:protein kinase A binding"/>
    <property type="evidence" value="ECO:0007669"/>
    <property type="project" value="InterPro"/>
</dbReference>
<dbReference type="GO" id="GO:0016020">
    <property type="term" value="C:membrane"/>
    <property type="evidence" value="ECO:0007669"/>
    <property type="project" value="UniProtKB-SubCell"/>
</dbReference>
<feature type="compositionally biased region" description="Basic and acidic residues" evidence="6">
    <location>
        <begin position="159"/>
        <end position="174"/>
    </location>
</feature>
<feature type="region of interest" description="Disordered" evidence="6">
    <location>
        <begin position="1603"/>
        <end position="1638"/>
    </location>
</feature>
<feature type="domain" description="A kinase-anchoring proteins AKAP-5 and AKAP-12 calmodulin (CaM)-binding" evidence="7">
    <location>
        <begin position="566"/>
        <end position="586"/>
    </location>
</feature>
<feature type="region of interest" description="Disordered" evidence="6">
    <location>
        <begin position="1"/>
        <end position="40"/>
    </location>
</feature>
<keyword evidence="5" id="KW-0449">Lipoprotein</keyword>
<feature type="region of interest" description="Disordered" evidence="6">
    <location>
        <begin position="301"/>
        <end position="727"/>
    </location>
</feature>
<feature type="compositionally biased region" description="Basic and acidic residues" evidence="6">
    <location>
        <begin position="582"/>
        <end position="592"/>
    </location>
</feature>
<dbReference type="EMBL" id="JAGKHQ010000008">
    <property type="protein sequence ID" value="KAG7511153.1"/>
    <property type="molecule type" value="Genomic_DNA"/>
</dbReference>
<evidence type="ECO:0000256" key="6">
    <source>
        <dbReference type="SAM" id="MobiDB-lite"/>
    </source>
</evidence>
<dbReference type="GO" id="GO:0090036">
    <property type="term" value="P:regulation of protein kinase C signaling"/>
    <property type="evidence" value="ECO:0007669"/>
    <property type="project" value="InterPro"/>
</dbReference>
<feature type="compositionally biased region" description="Polar residues" evidence="6">
    <location>
        <begin position="1853"/>
        <end position="1862"/>
    </location>
</feature>
<feature type="compositionally biased region" description="Polar residues" evidence="6">
    <location>
        <begin position="356"/>
        <end position="374"/>
    </location>
</feature>
<dbReference type="Pfam" id="PF03832">
    <property type="entry name" value="WSK"/>
    <property type="match status" value="2"/>
</dbReference>
<evidence type="ECO:0000256" key="3">
    <source>
        <dbReference type="ARBA" id="ARBA00022860"/>
    </source>
</evidence>
<feature type="compositionally biased region" description="Basic and acidic residues" evidence="6">
    <location>
        <begin position="8"/>
        <end position="40"/>
    </location>
</feature>
<feature type="compositionally biased region" description="Acidic residues" evidence="6">
    <location>
        <begin position="95"/>
        <end position="112"/>
    </location>
</feature>
<dbReference type="Proteomes" id="UP000693946">
    <property type="component" value="Linkage Group LG16"/>
</dbReference>